<accession>A0A8J5JQ92</accession>
<dbReference type="PANTHER" id="PTHR23077">
    <property type="entry name" value="AAA-FAMILY ATPASE"/>
    <property type="match status" value="1"/>
</dbReference>
<keyword evidence="3" id="KW-1185">Reference proteome</keyword>
<dbReference type="Pfam" id="PF00004">
    <property type="entry name" value="AAA"/>
    <property type="match status" value="1"/>
</dbReference>
<evidence type="ECO:0000313" key="2">
    <source>
        <dbReference type="EMBL" id="KAG7162091.1"/>
    </source>
</evidence>
<dbReference type="GO" id="GO:0016558">
    <property type="term" value="P:protein import into peroxisome matrix"/>
    <property type="evidence" value="ECO:0007669"/>
    <property type="project" value="TreeGrafter"/>
</dbReference>
<sequence>MMAEDETVLRLWRYLQIVLYTCLLIKVSRPHIDNPLLYAAKQSKFNQSKHRVKLRRLSLKSLHCKAVKVVGGEPDVNAVVLINKKKAVSLGLRCGEWQNILCHFEDTTKTDVSPDVVKHVLRRWIMIVVCPDITEDHCFVSPLLYHNLQQGNCNRDPVIEFENSAVTVLSDAVQRILALWKDVHETKTVTENKNNMQNSPDIATEVHVQLVESTYKCGSEVELLLKDYFKIPKVVATGDILVVPIPNHLGHEFVSNTSIIPPKYVFIKISGAKVRCGSETKQSVIVTEGVTSLYLAGTTHCCLPSLNLNFDDRGNVDVPPILKRPFDKLKNILQMEMEERRQCLDNIMHNSGVATPQKGNKKDKDKLRITSDILHSKTDTPCTKVKQYNKIRTPEENCGSVGSVSLLLLGPPGCGSEQIIKLAASALGLGVHWTNTWHLKGDTSGGTEARLRQVFLRASAQGPCVLALLNVQCIAKDRDGGKDARVVSALKEEVAKLSQLNPPVLLVATAPDCSSVSDDLWSVWSYQESVQVPDLCQRTNMLVWLLSKWLPSVQTQTLAQRTAGYVLGDFQALVNAACRHCLTRMTTKDDGQAEELPSCGADVENKTDVPLVYADLLKALGI</sequence>
<organism evidence="2 3">
    <name type="scientific">Homarus americanus</name>
    <name type="common">American lobster</name>
    <dbReference type="NCBI Taxonomy" id="6706"/>
    <lineage>
        <taxon>Eukaryota</taxon>
        <taxon>Metazoa</taxon>
        <taxon>Ecdysozoa</taxon>
        <taxon>Arthropoda</taxon>
        <taxon>Crustacea</taxon>
        <taxon>Multicrustacea</taxon>
        <taxon>Malacostraca</taxon>
        <taxon>Eumalacostraca</taxon>
        <taxon>Eucarida</taxon>
        <taxon>Decapoda</taxon>
        <taxon>Pleocyemata</taxon>
        <taxon>Astacidea</taxon>
        <taxon>Nephropoidea</taxon>
        <taxon>Nephropidae</taxon>
        <taxon>Homarus</taxon>
    </lineage>
</organism>
<dbReference type="EMBL" id="JAHLQT010028013">
    <property type="protein sequence ID" value="KAG7162091.1"/>
    <property type="molecule type" value="Genomic_DNA"/>
</dbReference>
<dbReference type="GO" id="GO:0005778">
    <property type="term" value="C:peroxisomal membrane"/>
    <property type="evidence" value="ECO:0007669"/>
    <property type="project" value="TreeGrafter"/>
</dbReference>
<dbReference type="PANTHER" id="PTHR23077:SF9">
    <property type="entry name" value="PEROXISOMAL ATPASE PEX6"/>
    <property type="match status" value="1"/>
</dbReference>
<gene>
    <name evidence="2" type="primary">Pex6-L1</name>
    <name evidence="2" type="ORF">Hamer_G010746</name>
</gene>
<dbReference type="Gene3D" id="1.10.8.60">
    <property type="match status" value="1"/>
</dbReference>
<evidence type="ECO:0000259" key="1">
    <source>
        <dbReference type="Pfam" id="PF00004"/>
    </source>
</evidence>
<reference evidence="2" key="1">
    <citation type="journal article" date="2021" name="Sci. Adv.">
        <title>The American lobster genome reveals insights on longevity, neural, and immune adaptations.</title>
        <authorList>
            <person name="Polinski J.M."/>
            <person name="Zimin A.V."/>
            <person name="Clark K.F."/>
            <person name="Kohn A.B."/>
            <person name="Sadowski N."/>
            <person name="Timp W."/>
            <person name="Ptitsyn A."/>
            <person name="Khanna P."/>
            <person name="Romanova D.Y."/>
            <person name="Williams P."/>
            <person name="Greenwood S.J."/>
            <person name="Moroz L.L."/>
            <person name="Walt D.R."/>
            <person name="Bodnar A.G."/>
        </authorList>
    </citation>
    <scope>NUCLEOTIDE SEQUENCE</scope>
    <source>
        <strain evidence="2">GMGI-L3</strain>
    </source>
</reference>
<name>A0A8J5JQ92_HOMAM</name>
<protein>
    <submittedName>
        <fullName evidence="2">Peroxisome assembly factor 2-like 1</fullName>
    </submittedName>
</protein>
<dbReference type="AlphaFoldDB" id="A0A8J5JQ92"/>
<dbReference type="GO" id="GO:0005829">
    <property type="term" value="C:cytosol"/>
    <property type="evidence" value="ECO:0007669"/>
    <property type="project" value="TreeGrafter"/>
</dbReference>
<dbReference type="SUPFAM" id="SSF52540">
    <property type="entry name" value="P-loop containing nucleoside triphosphate hydrolases"/>
    <property type="match status" value="1"/>
</dbReference>
<dbReference type="InterPro" id="IPR050168">
    <property type="entry name" value="AAA_ATPase_domain"/>
</dbReference>
<dbReference type="GO" id="GO:0016887">
    <property type="term" value="F:ATP hydrolysis activity"/>
    <property type="evidence" value="ECO:0007669"/>
    <property type="project" value="InterPro"/>
</dbReference>
<dbReference type="Gene3D" id="3.40.50.300">
    <property type="entry name" value="P-loop containing nucleotide triphosphate hydrolases"/>
    <property type="match status" value="1"/>
</dbReference>
<dbReference type="InterPro" id="IPR003959">
    <property type="entry name" value="ATPase_AAA_core"/>
</dbReference>
<comment type="caution">
    <text evidence="2">The sequence shown here is derived from an EMBL/GenBank/DDBJ whole genome shotgun (WGS) entry which is preliminary data.</text>
</comment>
<proteinExistence type="predicted"/>
<dbReference type="Proteomes" id="UP000747542">
    <property type="component" value="Unassembled WGS sequence"/>
</dbReference>
<dbReference type="InterPro" id="IPR027417">
    <property type="entry name" value="P-loop_NTPase"/>
</dbReference>
<evidence type="ECO:0000313" key="3">
    <source>
        <dbReference type="Proteomes" id="UP000747542"/>
    </source>
</evidence>
<feature type="domain" description="ATPase AAA-type core" evidence="1">
    <location>
        <begin position="406"/>
        <end position="521"/>
    </location>
</feature>
<dbReference type="GO" id="GO:0005524">
    <property type="term" value="F:ATP binding"/>
    <property type="evidence" value="ECO:0007669"/>
    <property type="project" value="InterPro"/>
</dbReference>